<proteinExistence type="predicted"/>
<name>A0A9D4MZA0_DREPO</name>
<reference evidence="1" key="2">
    <citation type="submission" date="2020-11" db="EMBL/GenBank/DDBJ databases">
        <authorList>
            <person name="McCartney M.A."/>
            <person name="Auch B."/>
            <person name="Kono T."/>
            <person name="Mallez S."/>
            <person name="Becker A."/>
            <person name="Gohl D.M."/>
            <person name="Silverstein K.A.T."/>
            <person name="Koren S."/>
            <person name="Bechman K.B."/>
            <person name="Herman A."/>
            <person name="Abrahante J.E."/>
            <person name="Garbe J."/>
        </authorList>
    </citation>
    <scope>NUCLEOTIDE SEQUENCE</scope>
    <source>
        <strain evidence="1">Duluth1</strain>
        <tissue evidence="1">Whole animal</tissue>
    </source>
</reference>
<comment type="caution">
    <text evidence="1">The sequence shown here is derived from an EMBL/GenBank/DDBJ whole genome shotgun (WGS) entry which is preliminary data.</text>
</comment>
<gene>
    <name evidence="1" type="ORF">DPMN_010086</name>
</gene>
<sequence>MKDTIMSGPAKQKRRVVRISPTGPNCHLRSCLRKRPSLMRSFLLGSTCTSRKGWVHEVVLERLAFTRNGRCSCGTCSVSTLWTVSRDV</sequence>
<accession>A0A9D4MZA0</accession>
<evidence type="ECO:0000313" key="2">
    <source>
        <dbReference type="Proteomes" id="UP000828390"/>
    </source>
</evidence>
<organism evidence="1 2">
    <name type="scientific">Dreissena polymorpha</name>
    <name type="common">Zebra mussel</name>
    <name type="synonym">Mytilus polymorpha</name>
    <dbReference type="NCBI Taxonomy" id="45954"/>
    <lineage>
        <taxon>Eukaryota</taxon>
        <taxon>Metazoa</taxon>
        <taxon>Spiralia</taxon>
        <taxon>Lophotrochozoa</taxon>
        <taxon>Mollusca</taxon>
        <taxon>Bivalvia</taxon>
        <taxon>Autobranchia</taxon>
        <taxon>Heteroconchia</taxon>
        <taxon>Euheterodonta</taxon>
        <taxon>Imparidentia</taxon>
        <taxon>Neoheterodontei</taxon>
        <taxon>Myida</taxon>
        <taxon>Dreissenoidea</taxon>
        <taxon>Dreissenidae</taxon>
        <taxon>Dreissena</taxon>
    </lineage>
</organism>
<dbReference type="EMBL" id="JAIWYP010000001">
    <property type="protein sequence ID" value="KAH3886085.1"/>
    <property type="molecule type" value="Genomic_DNA"/>
</dbReference>
<keyword evidence="2" id="KW-1185">Reference proteome</keyword>
<reference evidence="1" key="1">
    <citation type="journal article" date="2019" name="bioRxiv">
        <title>The Genome of the Zebra Mussel, Dreissena polymorpha: A Resource for Invasive Species Research.</title>
        <authorList>
            <person name="McCartney M.A."/>
            <person name="Auch B."/>
            <person name="Kono T."/>
            <person name="Mallez S."/>
            <person name="Zhang Y."/>
            <person name="Obille A."/>
            <person name="Becker A."/>
            <person name="Abrahante J.E."/>
            <person name="Garbe J."/>
            <person name="Badalamenti J.P."/>
            <person name="Herman A."/>
            <person name="Mangelson H."/>
            <person name="Liachko I."/>
            <person name="Sullivan S."/>
            <person name="Sone E.D."/>
            <person name="Koren S."/>
            <person name="Silverstein K.A.T."/>
            <person name="Beckman K.B."/>
            <person name="Gohl D.M."/>
        </authorList>
    </citation>
    <scope>NUCLEOTIDE SEQUENCE</scope>
    <source>
        <strain evidence="1">Duluth1</strain>
        <tissue evidence="1">Whole animal</tissue>
    </source>
</reference>
<evidence type="ECO:0000313" key="1">
    <source>
        <dbReference type="EMBL" id="KAH3886085.1"/>
    </source>
</evidence>
<protein>
    <submittedName>
        <fullName evidence="1">Uncharacterized protein</fullName>
    </submittedName>
</protein>
<dbReference type="Proteomes" id="UP000828390">
    <property type="component" value="Unassembled WGS sequence"/>
</dbReference>
<dbReference type="AlphaFoldDB" id="A0A9D4MZA0"/>